<dbReference type="InterPro" id="IPR029052">
    <property type="entry name" value="Metallo-depent_PP-like"/>
</dbReference>
<evidence type="ECO:0000259" key="2">
    <source>
        <dbReference type="Pfam" id="PF00149"/>
    </source>
</evidence>
<dbReference type="PANTHER" id="PTHR42850">
    <property type="entry name" value="METALLOPHOSPHOESTERASE"/>
    <property type="match status" value="1"/>
</dbReference>
<dbReference type="Gene3D" id="3.60.21.10">
    <property type="match status" value="1"/>
</dbReference>
<accession>A0ABT4LWK1</accession>
<comment type="caution">
    <text evidence="3">The sequence shown here is derived from an EMBL/GenBank/DDBJ whole genome shotgun (WGS) entry which is preliminary data.</text>
</comment>
<feature type="region of interest" description="Disordered" evidence="1">
    <location>
        <begin position="1"/>
        <end position="23"/>
    </location>
</feature>
<evidence type="ECO:0000313" key="3">
    <source>
        <dbReference type="EMBL" id="MCZ4297903.1"/>
    </source>
</evidence>
<dbReference type="PANTHER" id="PTHR42850:SF4">
    <property type="entry name" value="ZINC-DEPENDENT ENDOPOLYPHOSPHATASE"/>
    <property type="match status" value="1"/>
</dbReference>
<protein>
    <submittedName>
        <fullName evidence="3">Metallophosphoesterase</fullName>
    </submittedName>
</protein>
<gene>
    <name evidence="3" type="ORF">O4G74_07525</name>
</gene>
<sequence length="255" mass="28359">MLGFLSKTAKKPQSLRPTAGPPGKRAYAIGDIHGRLDLLENLLSQIETDISESGASSNHIIFLGDLIDRGPSSRGVIEKLLDYRPANASCHFIMGNHEEVLVRGLRGEPTQLDGWLRHGGDKTAESYNVDHAYYRQQGISALEHALLSAIPESHIAFMAGFLDRIQFGDYLLVHAGVRPGIPINDQQASDLRWIRREFLESNEYHGMVIIHGHSVETEIAFHPNRIGLDTGAYRTGRLSAVRLEGEDVCFFRAHE</sequence>
<proteinExistence type="predicted"/>
<dbReference type="Proteomes" id="UP001083770">
    <property type="component" value="Unassembled WGS sequence"/>
</dbReference>
<dbReference type="RefSeq" id="WP_269402023.1">
    <property type="nucleotide sequence ID" value="NZ_JAPWGW010000002.1"/>
</dbReference>
<dbReference type="SUPFAM" id="SSF56300">
    <property type="entry name" value="Metallo-dependent phosphatases"/>
    <property type="match status" value="1"/>
</dbReference>
<feature type="domain" description="Calcineurin-like phosphoesterase" evidence="2">
    <location>
        <begin position="26"/>
        <end position="217"/>
    </location>
</feature>
<organism evidence="3 4">
    <name type="scientific">Henriciella marina</name>
    <dbReference type="NCBI Taxonomy" id="453851"/>
    <lineage>
        <taxon>Bacteria</taxon>
        <taxon>Pseudomonadati</taxon>
        <taxon>Pseudomonadota</taxon>
        <taxon>Alphaproteobacteria</taxon>
        <taxon>Hyphomonadales</taxon>
        <taxon>Hyphomonadaceae</taxon>
        <taxon>Henriciella</taxon>
    </lineage>
</organism>
<dbReference type="InterPro" id="IPR004843">
    <property type="entry name" value="Calcineurin-like_PHP"/>
</dbReference>
<dbReference type="InterPro" id="IPR050126">
    <property type="entry name" value="Ap4A_hydrolase"/>
</dbReference>
<evidence type="ECO:0000256" key="1">
    <source>
        <dbReference type="SAM" id="MobiDB-lite"/>
    </source>
</evidence>
<keyword evidence="4" id="KW-1185">Reference proteome</keyword>
<reference evidence="3" key="1">
    <citation type="submission" date="2022-12" db="EMBL/GenBank/DDBJ databases">
        <title>Bacterial isolates from different developmental stages of Nematostella vectensis.</title>
        <authorList>
            <person name="Fraune S."/>
        </authorList>
    </citation>
    <scope>NUCLEOTIDE SEQUENCE</scope>
    <source>
        <strain evidence="3">G21632-S1</strain>
    </source>
</reference>
<dbReference type="Pfam" id="PF00149">
    <property type="entry name" value="Metallophos"/>
    <property type="match status" value="1"/>
</dbReference>
<dbReference type="EMBL" id="JAPWGW010000002">
    <property type="protein sequence ID" value="MCZ4297903.1"/>
    <property type="molecule type" value="Genomic_DNA"/>
</dbReference>
<name>A0ABT4LWK1_9PROT</name>
<evidence type="ECO:0000313" key="4">
    <source>
        <dbReference type="Proteomes" id="UP001083770"/>
    </source>
</evidence>